<feature type="disulfide bond" evidence="9">
    <location>
        <begin position="116"/>
        <end position="122"/>
    </location>
</feature>
<dbReference type="CDD" id="cd05471">
    <property type="entry name" value="pepsin_like"/>
    <property type="match status" value="1"/>
</dbReference>
<dbReference type="EMBL" id="KV440987">
    <property type="protein sequence ID" value="OAD70913.1"/>
    <property type="molecule type" value="Genomic_DNA"/>
</dbReference>
<dbReference type="Gene3D" id="2.40.70.10">
    <property type="entry name" value="Acid Proteases"/>
    <property type="match status" value="2"/>
</dbReference>
<dbReference type="FunFam" id="2.40.70.10:FF:000008">
    <property type="entry name" value="Cathepsin D"/>
    <property type="match status" value="1"/>
</dbReference>
<dbReference type="Proteomes" id="UP000077315">
    <property type="component" value="Unassembled WGS sequence"/>
</dbReference>
<evidence type="ECO:0000256" key="8">
    <source>
        <dbReference type="PIRSR" id="PIRSR601461-1"/>
    </source>
</evidence>
<dbReference type="PRINTS" id="PR00792">
    <property type="entry name" value="PEPSIN"/>
</dbReference>
<evidence type="ECO:0000256" key="11">
    <source>
        <dbReference type="SAM" id="SignalP"/>
    </source>
</evidence>
<evidence type="ECO:0000256" key="9">
    <source>
        <dbReference type="PIRSR" id="PIRSR601461-2"/>
    </source>
</evidence>
<dbReference type="InterPro" id="IPR001969">
    <property type="entry name" value="Aspartic_peptidase_AS"/>
</dbReference>
<dbReference type="STRING" id="763407.A0A162TYU1"/>
<evidence type="ECO:0000256" key="3">
    <source>
        <dbReference type="ARBA" id="ARBA00022729"/>
    </source>
</evidence>
<evidence type="ECO:0000313" key="13">
    <source>
        <dbReference type="EMBL" id="OAD70913.1"/>
    </source>
</evidence>
<evidence type="ECO:0000256" key="5">
    <source>
        <dbReference type="ARBA" id="ARBA00022801"/>
    </source>
</evidence>
<evidence type="ECO:0000259" key="12">
    <source>
        <dbReference type="PROSITE" id="PS51767"/>
    </source>
</evidence>
<dbReference type="OrthoDB" id="771136at2759"/>
<feature type="disulfide bond" evidence="9">
    <location>
        <begin position="349"/>
        <end position="394"/>
    </location>
</feature>
<dbReference type="PROSITE" id="PS51767">
    <property type="entry name" value="PEPTIDASE_A1"/>
    <property type="match status" value="1"/>
</dbReference>
<dbReference type="RefSeq" id="XP_018288953.1">
    <property type="nucleotide sequence ID" value="XM_018439433.1"/>
</dbReference>
<keyword evidence="14" id="KW-1185">Reference proteome</keyword>
<dbReference type="InterPro" id="IPR033121">
    <property type="entry name" value="PEPTIDASE_A1"/>
</dbReference>
<dbReference type="Pfam" id="PF00026">
    <property type="entry name" value="Asp"/>
    <property type="match status" value="1"/>
</dbReference>
<dbReference type="InterPro" id="IPR021109">
    <property type="entry name" value="Peptidase_aspartic_dom_sf"/>
</dbReference>
<keyword evidence="7 9" id="KW-1015">Disulfide bond</keyword>
<keyword evidence="3 11" id="KW-0732">Signal</keyword>
<dbReference type="PANTHER" id="PTHR47966:SF51">
    <property type="entry name" value="BETA-SITE APP-CLEAVING ENZYME, ISOFORM A-RELATED"/>
    <property type="match status" value="1"/>
</dbReference>
<keyword evidence="4 10" id="KW-0064">Aspartyl protease</keyword>
<dbReference type="InParanoid" id="A0A162TYU1"/>
<keyword evidence="2 10" id="KW-0645">Protease</keyword>
<evidence type="ECO:0000313" key="14">
    <source>
        <dbReference type="Proteomes" id="UP000077315"/>
    </source>
</evidence>
<reference evidence="14" key="1">
    <citation type="submission" date="2015-06" db="EMBL/GenBank/DDBJ databases">
        <title>Expansion of signal transduction pathways in fungi by whole-genome duplication.</title>
        <authorList>
            <consortium name="DOE Joint Genome Institute"/>
            <person name="Corrochano L.M."/>
            <person name="Kuo A."/>
            <person name="Marcet-Houben M."/>
            <person name="Polaino S."/>
            <person name="Salamov A."/>
            <person name="Villalobos J.M."/>
            <person name="Alvarez M.I."/>
            <person name="Avalos J."/>
            <person name="Benito E.P."/>
            <person name="Benoit I."/>
            <person name="Burger G."/>
            <person name="Camino L.P."/>
            <person name="Canovas D."/>
            <person name="Cerda-Olmedo E."/>
            <person name="Cheng J.-F."/>
            <person name="Dominguez A."/>
            <person name="Elias M."/>
            <person name="Eslava A.P."/>
            <person name="Glaser F."/>
            <person name="Grimwood J."/>
            <person name="Gutierrez G."/>
            <person name="Heitman J."/>
            <person name="Henrissat B."/>
            <person name="Iturriaga E.A."/>
            <person name="Lang B.F."/>
            <person name="Lavin J.L."/>
            <person name="Lee S."/>
            <person name="Li W."/>
            <person name="Lindquist E."/>
            <person name="Lopez-Garcia S."/>
            <person name="Luque E.M."/>
            <person name="Marcos A.T."/>
            <person name="Martin J."/>
            <person name="McCluskey K."/>
            <person name="Medina H.R."/>
            <person name="Miralles-Duran A."/>
            <person name="Miyazaki A."/>
            <person name="Munoz-Torres E."/>
            <person name="Oguiza J.A."/>
            <person name="Ohm R."/>
            <person name="Olmedo M."/>
            <person name="Orejas M."/>
            <person name="Ortiz-Castellanos L."/>
            <person name="Pisabarro A.G."/>
            <person name="Rodriguez-Romero J."/>
            <person name="Ruiz-Herrera J."/>
            <person name="Ruiz-Vazquez R."/>
            <person name="Sanz C."/>
            <person name="Schackwitz W."/>
            <person name="Schmutz J."/>
            <person name="Shahriari M."/>
            <person name="Shelest E."/>
            <person name="Silva-Franco F."/>
            <person name="Soanes D."/>
            <person name="Syed K."/>
            <person name="Tagua V.G."/>
            <person name="Talbot N.J."/>
            <person name="Thon M."/>
            <person name="De vries R.P."/>
            <person name="Wiebenga A."/>
            <person name="Yadav J.S."/>
            <person name="Braun E.L."/>
            <person name="Baker S."/>
            <person name="Garre V."/>
            <person name="Horwitz B."/>
            <person name="Torres-Martinez S."/>
            <person name="Idnurm A."/>
            <person name="Herrera-Estrella A."/>
            <person name="Gabaldon T."/>
            <person name="Grigoriev I.V."/>
        </authorList>
    </citation>
    <scope>NUCLEOTIDE SEQUENCE [LARGE SCALE GENOMIC DNA]</scope>
    <source>
        <strain evidence="14">NRRL 1555(-)</strain>
    </source>
</reference>
<sequence length="433" mass="47254">MRSLTFALGLAASWLALGVSGVPIQPQPLIVRYPLRRLRNSSQGSRSFTKRQSDLNSALDSLVNSTATFTSHNAPLLNDLDICELGIDIEVGSPPKKYLLLFDTGSSDTWIPSHNCTATQGCQTSNGYNPAESSTYNPTSFPLNITYGRGSALGQYFVDQVSVGDLTVSKQLVAYVDSNEGPIATQNATDGFIMDGLFGAGYPAGSIMYQDFRKTFYPFPMSLWYDKLIPEPVFSVYIGDSDNTNWTGEVVFGGVDLSKTSGKMVYTDVVPYSGEGVTGSIYTRWTVGVQGFTFQNSTNQVKVSFSSTQSFTIDTGSNFIYLPETQAEVLATHVDPKATLTDGRYIVDCAYLTSTDGFSVYFPAEYDPQNPDSKASVFISVPISDMISKLNDQCILLILPSKNHIIGNLFLRKFVTSFDFGKNRIGFAPVATK</sequence>
<accession>A0A162TYU1</accession>
<dbReference type="PANTHER" id="PTHR47966">
    <property type="entry name" value="BETA-SITE APP-CLEAVING ENZYME, ISOFORM A-RELATED"/>
    <property type="match status" value="1"/>
</dbReference>
<proteinExistence type="inferred from homology"/>
<feature type="chain" id="PRO_5007840125" description="Peptidase A1 domain-containing protein" evidence="11">
    <location>
        <begin position="22"/>
        <end position="433"/>
    </location>
</feature>
<feature type="domain" description="Peptidase A1" evidence="12">
    <location>
        <begin position="85"/>
        <end position="428"/>
    </location>
</feature>
<name>A0A162TYU1_PHYB8</name>
<dbReference type="SUPFAM" id="SSF50630">
    <property type="entry name" value="Acid proteases"/>
    <property type="match status" value="1"/>
</dbReference>
<keyword evidence="5 10" id="KW-0378">Hydrolase</keyword>
<evidence type="ECO:0000256" key="4">
    <source>
        <dbReference type="ARBA" id="ARBA00022750"/>
    </source>
</evidence>
<dbReference type="GO" id="GO:0004190">
    <property type="term" value="F:aspartic-type endopeptidase activity"/>
    <property type="evidence" value="ECO:0007669"/>
    <property type="project" value="UniProtKB-KW"/>
</dbReference>
<evidence type="ECO:0000256" key="6">
    <source>
        <dbReference type="ARBA" id="ARBA00023145"/>
    </source>
</evidence>
<dbReference type="GO" id="GO:0006508">
    <property type="term" value="P:proteolysis"/>
    <property type="evidence" value="ECO:0007669"/>
    <property type="project" value="UniProtKB-KW"/>
</dbReference>
<feature type="signal peptide" evidence="11">
    <location>
        <begin position="1"/>
        <end position="21"/>
    </location>
</feature>
<feature type="active site" evidence="8">
    <location>
        <position position="314"/>
    </location>
</feature>
<comment type="similarity">
    <text evidence="1 10">Belongs to the peptidase A1 family.</text>
</comment>
<feature type="active site" evidence="8">
    <location>
        <position position="103"/>
    </location>
</feature>
<protein>
    <recommendedName>
        <fullName evidence="12">Peptidase A1 domain-containing protein</fullName>
    </recommendedName>
</protein>
<dbReference type="GeneID" id="29000339"/>
<dbReference type="InterPro" id="IPR001461">
    <property type="entry name" value="Aspartic_peptidase_A1"/>
</dbReference>
<gene>
    <name evidence="13" type="ORF">PHYBLDRAFT_187884</name>
</gene>
<evidence type="ECO:0000256" key="10">
    <source>
        <dbReference type="RuleBase" id="RU000454"/>
    </source>
</evidence>
<dbReference type="VEuPathDB" id="FungiDB:PHYBLDRAFT_187884"/>
<keyword evidence="6" id="KW-0865">Zymogen</keyword>
<dbReference type="PROSITE" id="PS00141">
    <property type="entry name" value="ASP_PROTEASE"/>
    <property type="match status" value="1"/>
</dbReference>
<evidence type="ECO:0000256" key="7">
    <source>
        <dbReference type="ARBA" id="ARBA00023157"/>
    </source>
</evidence>
<evidence type="ECO:0000256" key="1">
    <source>
        <dbReference type="ARBA" id="ARBA00007447"/>
    </source>
</evidence>
<evidence type="ECO:0000256" key="2">
    <source>
        <dbReference type="ARBA" id="ARBA00022670"/>
    </source>
</evidence>
<dbReference type="InterPro" id="IPR034164">
    <property type="entry name" value="Pepsin-like_dom"/>
</dbReference>
<dbReference type="AlphaFoldDB" id="A0A162TYU1"/>
<organism evidence="13 14">
    <name type="scientific">Phycomyces blakesleeanus (strain ATCC 8743b / DSM 1359 / FGSC 10004 / NBRC 33097 / NRRL 1555)</name>
    <dbReference type="NCBI Taxonomy" id="763407"/>
    <lineage>
        <taxon>Eukaryota</taxon>
        <taxon>Fungi</taxon>
        <taxon>Fungi incertae sedis</taxon>
        <taxon>Mucoromycota</taxon>
        <taxon>Mucoromycotina</taxon>
        <taxon>Mucoromycetes</taxon>
        <taxon>Mucorales</taxon>
        <taxon>Phycomycetaceae</taxon>
        <taxon>Phycomyces</taxon>
    </lineage>
</organism>